<dbReference type="AlphaFoldDB" id="A0A914VKE1"/>
<evidence type="ECO:0000256" key="3">
    <source>
        <dbReference type="ARBA" id="ARBA00022692"/>
    </source>
</evidence>
<dbReference type="Gene3D" id="1.20.58.390">
    <property type="entry name" value="Neurotransmitter-gated ion-channel transmembrane domain"/>
    <property type="match status" value="1"/>
</dbReference>
<evidence type="ECO:0000256" key="9">
    <source>
        <dbReference type="RuleBase" id="RU000687"/>
    </source>
</evidence>
<dbReference type="InterPro" id="IPR036719">
    <property type="entry name" value="Neuro-gated_channel_TM_sf"/>
</dbReference>
<dbReference type="InterPro" id="IPR018000">
    <property type="entry name" value="Neurotransmitter_ion_chnl_CS"/>
</dbReference>
<keyword evidence="8" id="KW-1071">Ligand-gated ion channel</keyword>
<evidence type="ECO:0000259" key="10">
    <source>
        <dbReference type="Pfam" id="PF02931"/>
    </source>
</evidence>
<evidence type="ECO:0000256" key="6">
    <source>
        <dbReference type="ARBA" id="ARBA00023136"/>
    </source>
</evidence>
<evidence type="ECO:0000256" key="4">
    <source>
        <dbReference type="ARBA" id="ARBA00022729"/>
    </source>
</evidence>
<evidence type="ECO:0000313" key="12">
    <source>
        <dbReference type="Proteomes" id="UP000887566"/>
    </source>
</evidence>
<dbReference type="GO" id="GO:0005230">
    <property type="term" value="F:extracellular ligand-gated monoatomic ion channel activity"/>
    <property type="evidence" value="ECO:0007669"/>
    <property type="project" value="InterPro"/>
</dbReference>
<evidence type="ECO:0000256" key="8">
    <source>
        <dbReference type="ARBA" id="ARBA00023286"/>
    </source>
</evidence>
<evidence type="ECO:0000313" key="13">
    <source>
        <dbReference type="WBParaSite" id="PSAMB.scaffold2025size25948.g16083.t1"/>
    </source>
</evidence>
<dbReference type="InterPro" id="IPR036734">
    <property type="entry name" value="Neur_chan_lig-bd_sf"/>
</dbReference>
<dbReference type="PRINTS" id="PR00252">
    <property type="entry name" value="NRIONCHANNEL"/>
</dbReference>
<dbReference type="InterPro" id="IPR006201">
    <property type="entry name" value="Neur_channel"/>
</dbReference>
<feature type="domain" description="Neurotransmitter-gated ion-channel ligand-binding" evidence="10">
    <location>
        <begin position="33"/>
        <end position="244"/>
    </location>
</feature>
<evidence type="ECO:0000256" key="5">
    <source>
        <dbReference type="ARBA" id="ARBA00022989"/>
    </source>
</evidence>
<keyword evidence="5 9" id="KW-1133">Transmembrane helix</keyword>
<dbReference type="Gene3D" id="2.70.170.10">
    <property type="entry name" value="Neurotransmitter-gated ion-channel ligand-binding domain"/>
    <property type="match status" value="1"/>
</dbReference>
<feature type="transmembrane region" description="Helical" evidence="9">
    <location>
        <begin position="245"/>
        <end position="268"/>
    </location>
</feature>
<dbReference type="CDD" id="cd18997">
    <property type="entry name" value="LGIC_ECD_nAChR"/>
    <property type="match status" value="1"/>
</dbReference>
<dbReference type="InterPro" id="IPR006029">
    <property type="entry name" value="Neurotrans-gated_channel_TM"/>
</dbReference>
<dbReference type="WBParaSite" id="PSAMB.scaffold2025size25948.g16083.t1">
    <property type="protein sequence ID" value="PSAMB.scaffold2025size25948.g16083.t1"/>
    <property type="gene ID" value="PSAMB.scaffold2025size25948.g16083"/>
</dbReference>
<name>A0A914VKE1_9BILA</name>
<reference evidence="13" key="1">
    <citation type="submission" date="2022-11" db="UniProtKB">
        <authorList>
            <consortium name="WormBaseParasite"/>
        </authorList>
    </citation>
    <scope>IDENTIFICATION</scope>
</reference>
<dbReference type="SUPFAM" id="SSF90112">
    <property type="entry name" value="Neurotransmitter-gated ion-channel transmembrane pore"/>
    <property type="match status" value="1"/>
</dbReference>
<dbReference type="GO" id="GO:0005886">
    <property type="term" value="C:plasma membrane"/>
    <property type="evidence" value="ECO:0007669"/>
    <property type="project" value="UniProtKB-SubCell"/>
</dbReference>
<keyword evidence="9" id="KW-0407">Ion channel</keyword>
<keyword evidence="4 9" id="KW-0732">Signal</keyword>
<feature type="transmembrane region" description="Helical" evidence="9">
    <location>
        <begin position="481"/>
        <end position="504"/>
    </location>
</feature>
<protein>
    <submittedName>
        <fullName evidence="13">Uncharacterized protein</fullName>
    </submittedName>
</protein>
<feature type="transmembrane region" description="Helical" evidence="9">
    <location>
        <begin position="310"/>
        <end position="334"/>
    </location>
</feature>
<dbReference type="SUPFAM" id="SSF63712">
    <property type="entry name" value="Nicotinic receptor ligand binding domain-like"/>
    <property type="match status" value="1"/>
</dbReference>
<evidence type="ECO:0000259" key="11">
    <source>
        <dbReference type="Pfam" id="PF02932"/>
    </source>
</evidence>
<keyword evidence="12" id="KW-1185">Reference proteome</keyword>
<proteinExistence type="inferred from homology"/>
<feature type="domain" description="Neurotransmitter-gated ion-channel transmembrane" evidence="11">
    <location>
        <begin position="251"/>
        <end position="495"/>
    </location>
</feature>
<dbReference type="InterPro" id="IPR038050">
    <property type="entry name" value="Neuro_actylchol_rec"/>
</dbReference>
<dbReference type="FunFam" id="2.70.170.10:FF:000031">
    <property type="entry name" value="AcetylCholine Receptor"/>
    <property type="match status" value="1"/>
</dbReference>
<dbReference type="GO" id="GO:0004888">
    <property type="term" value="F:transmembrane signaling receptor activity"/>
    <property type="evidence" value="ECO:0007669"/>
    <property type="project" value="InterPro"/>
</dbReference>
<keyword evidence="9" id="KW-0813">Transport</keyword>
<dbReference type="PROSITE" id="PS00236">
    <property type="entry name" value="NEUROTR_ION_CHANNEL"/>
    <property type="match status" value="1"/>
</dbReference>
<accession>A0A914VKE1</accession>
<comment type="subcellular location">
    <subcellularLocation>
        <location evidence="1">Cell membrane</location>
        <topology evidence="1">Multi-pass membrane protein</topology>
    </subcellularLocation>
</comment>
<dbReference type="PANTHER" id="PTHR18945">
    <property type="entry name" value="NEUROTRANSMITTER GATED ION CHANNEL"/>
    <property type="match status" value="1"/>
</dbReference>
<feature type="transmembrane region" description="Helical" evidence="9">
    <location>
        <begin position="280"/>
        <end position="298"/>
    </location>
</feature>
<feature type="signal peptide" evidence="9">
    <location>
        <begin position="1"/>
        <end position="26"/>
    </location>
</feature>
<dbReference type="Pfam" id="PF02932">
    <property type="entry name" value="Neur_chan_memb"/>
    <property type="match status" value="1"/>
</dbReference>
<keyword evidence="7" id="KW-0325">Glycoprotein</keyword>
<keyword evidence="6 9" id="KW-0472">Membrane</keyword>
<evidence type="ECO:0000256" key="1">
    <source>
        <dbReference type="ARBA" id="ARBA00004651"/>
    </source>
</evidence>
<keyword evidence="9" id="KW-0406">Ion transport</keyword>
<dbReference type="Proteomes" id="UP000887566">
    <property type="component" value="Unplaced"/>
</dbReference>
<dbReference type="InterPro" id="IPR006202">
    <property type="entry name" value="Neur_chan_lig-bd"/>
</dbReference>
<organism evidence="12 13">
    <name type="scientific">Plectus sambesii</name>
    <dbReference type="NCBI Taxonomy" id="2011161"/>
    <lineage>
        <taxon>Eukaryota</taxon>
        <taxon>Metazoa</taxon>
        <taxon>Ecdysozoa</taxon>
        <taxon>Nematoda</taxon>
        <taxon>Chromadorea</taxon>
        <taxon>Plectida</taxon>
        <taxon>Plectina</taxon>
        <taxon>Plectoidea</taxon>
        <taxon>Plectidae</taxon>
        <taxon>Plectus</taxon>
    </lineage>
</organism>
<feature type="chain" id="PRO_5038172339" evidence="9">
    <location>
        <begin position="27"/>
        <end position="506"/>
    </location>
</feature>
<keyword evidence="3 9" id="KW-0812">Transmembrane</keyword>
<sequence length="506" mass="58401">MLLVCGPKMFPLLFAFLLLIVDEADASQLSTQNRLVNKMLDSYDKKVKPTRLAEEPVVVTFSMELYQIIEVNERQQFILINAWIAERWRDEFLYWDPTEYDGIDEIMLPHDVLWLPDTTLYNTLTMKDDDTRRLLNAKLRANATDRFAYIELLYPTIYKFSCPLNIYYFPFDSQICKITFGSWTYDKTGIDYFPYSQYVGTSSYLENEGWLVQSFKATRRELKYPCCPNNYTILELTLHIKRKPLFYLINLIIPTCVITLISIIGFFTPSSASGERNEKVTLGITTLLSMSILMLMISDKMPTTSMFVPLIGWFLLNMIFVISLSTIMSSIVIMTQKKGLQGQRLSTRTIRITCRLSRLVRITIPNHLTDISLKLGDDDGFSTVVRRNRKGDSSDVELLRRSSSRYIPPSFESTSHLLPHFNNNEHAPSPVQSNDIVKKLSAFKAAVIKQRKAISEKENTMLILVRREYDWLATVIERCSFIVFLAMFIILTAAINVIGLINWLKS</sequence>
<evidence type="ECO:0000256" key="2">
    <source>
        <dbReference type="ARBA" id="ARBA00009237"/>
    </source>
</evidence>
<dbReference type="CDD" id="cd19051">
    <property type="entry name" value="LGIC_TM_cation"/>
    <property type="match status" value="1"/>
</dbReference>
<evidence type="ECO:0000256" key="7">
    <source>
        <dbReference type="ARBA" id="ARBA00023180"/>
    </source>
</evidence>
<dbReference type="Pfam" id="PF02931">
    <property type="entry name" value="Neur_chan_LBD"/>
    <property type="match status" value="1"/>
</dbReference>
<comment type="similarity">
    <text evidence="2">Belongs to the ligand-gated ion channel (TC 1.A.9) family. Acetylcholine receptor (TC 1.A.9.1) subfamily.</text>
</comment>